<feature type="chain" id="PRO_5010284271" description="Alpha-glucosidase" evidence="4">
    <location>
        <begin position="23"/>
        <end position="619"/>
    </location>
</feature>
<dbReference type="GO" id="GO:0030246">
    <property type="term" value="F:carbohydrate binding"/>
    <property type="evidence" value="ECO:0007669"/>
    <property type="project" value="InterPro"/>
</dbReference>
<keyword evidence="9" id="KW-1185">Reference proteome</keyword>
<dbReference type="Gene3D" id="3.20.20.70">
    <property type="entry name" value="Aldolase class I"/>
    <property type="match status" value="1"/>
</dbReference>
<dbReference type="Pfam" id="PF10566">
    <property type="entry name" value="Glyco_hydro_97"/>
    <property type="match status" value="1"/>
</dbReference>
<dbReference type="PANTHER" id="PTHR35803:SF3">
    <property type="entry name" value="ALPHA-GLUCOSIDASE"/>
    <property type="match status" value="1"/>
</dbReference>
<reference evidence="8 9" key="1">
    <citation type="submission" date="2016-10" db="EMBL/GenBank/DDBJ databases">
        <title>Arsenicibacter rosenii gen. nov., sp. nov., an efficient arsenic-methylating bacterium isolated from an arsenic-contaminated paddy soil.</title>
        <authorList>
            <person name="Huang K."/>
        </authorList>
    </citation>
    <scope>NUCLEOTIDE SEQUENCE [LARGE SCALE GENOMIC DNA]</scope>
    <source>
        <strain evidence="8 9">SM-1</strain>
    </source>
</reference>
<name>A0A1S2VQC1_9BACT</name>
<evidence type="ECO:0000259" key="7">
    <source>
        <dbReference type="Pfam" id="PF14509"/>
    </source>
</evidence>
<dbReference type="AlphaFoldDB" id="A0A1S2VQC1"/>
<dbReference type="SUPFAM" id="SSF51445">
    <property type="entry name" value="(Trans)glycosidases"/>
    <property type="match status" value="1"/>
</dbReference>
<dbReference type="InterPro" id="IPR019563">
    <property type="entry name" value="GH97_catalytic"/>
</dbReference>
<organism evidence="8 9">
    <name type="scientific">Arsenicibacter rosenii</name>
    <dbReference type="NCBI Taxonomy" id="1750698"/>
    <lineage>
        <taxon>Bacteria</taxon>
        <taxon>Pseudomonadati</taxon>
        <taxon>Bacteroidota</taxon>
        <taxon>Cytophagia</taxon>
        <taxon>Cytophagales</taxon>
        <taxon>Spirosomataceae</taxon>
        <taxon>Arsenicibacter</taxon>
    </lineage>
</organism>
<feature type="signal peptide" evidence="4">
    <location>
        <begin position="1"/>
        <end position="22"/>
    </location>
</feature>
<sequence length="619" mass="68636">MLNRHVFPVVLLFLFSLSRLHAQAVKLVSPDGKTRIDVMVNPDHALVYRMLVNQSVVVDWSVLGLELRSGTIGADAAIVSSATRTVNETITWPLGENDRIPNRFNETTVSCRSGSTPFQVTFRLYNQSLAFRYTLTDKAAIRAGVITRELTTFRFASPFTLYQYNEESVFAPTAVDSFTKTSDFPTTLTNGKLFISVGEAANAGYTKAVLEKGTTPNTLAVSFKKDYRDPAKHDSVRIGQPFSSPWRTISVSASAIGLHAFSDLAFRLSPPPASGIPAWVKPGKLIRSYLTTQNGLDCIDFAHKHNLQYIMFDAGWYGAEFRGSSDPTNVIEAIDMPKVIQYGKQKGIGVILYVNRVALRAKLDTILPLYQKWGVAGLKFGFVDGLSQEGIQWLAQALPKVQAHGFILDIHDNYKPTGLSRTYPNLLTQEGIRGNENNPDAFHNTVLPFTRFLAGAADYTFCYPNANKAFSDNLRKTKLQVSKGQQLALTVVYFSPLQAMFWYGNPNDYTNEGEIEFFSRVPTVWNESHYLSGEIGQHIAVARRQGKLWYLGTAAGLNDWSGTLTLNFLDKGKTYTATVYEDDGADSIRKRTVTVKKGDAFPVQLAARGGQAVVIEPNR</sequence>
<dbReference type="InterPro" id="IPR014718">
    <property type="entry name" value="GH-type_carb-bd"/>
</dbReference>
<feature type="domain" description="Glycosyl-hydrolase 97 N-terminal" evidence="6">
    <location>
        <begin position="27"/>
        <end position="271"/>
    </location>
</feature>
<dbReference type="InterPro" id="IPR029483">
    <property type="entry name" value="GH97_C"/>
</dbReference>
<dbReference type="Proteomes" id="UP000181790">
    <property type="component" value="Unassembled WGS sequence"/>
</dbReference>
<accession>A0A1S2VQC1</accession>
<evidence type="ECO:0000259" key="6">
    <source>
        <dbReference type="Pfam" id="PF14508"/>
    </source>
</evidence>
<evidence type="ECO:0008006" key="10">
    <source>
        <dbReference type="Google" id="ProtNLM"/>
    </source>
</evidence>
<gene>
    <name evidence="8" type="ORF">BLX24_00125</name>
</gene>
<dbReference type="Pfam" id="PF14509">
    <property type="entry name" value="GH97_C"/>
    <property type="match status" value="1"/>
</dbReference>
<dbReference type="InterPro" id="IPR052720">
    <property type="entry name" value="Glycosyl_hydrolase_97"/>
</dbReference>
<feature type="domain" description="Glycosyl-hydrolase 97 C-terminal oligomerisation" evidence="7">
    <location>
        <begin position="524"/>
        <end position="615"/>
    </location>
</feature>
<dbReference type="Gene3D" id="2.70.98.10">
    <property type="match status" value="1"/>
</dbReference>
<evidence type="ECO:0000259" key="5">
    <source>
        <dbReference type="Pfam" id="PF10566"/>
    </source>
</evidence>
<evidence type="ECO:0000256" key="4">
    <source>
        <dbReference type="SAM" id="SignalP"/>
    </source>
</evidence>
<dbReference type="InterPro" id="IPR017853">
    <property type="entry name" value="GH"/>
</dbReference>
<dbReference type="InterPro" id="IPR013785">
    <property type="entry name" value="Aldolase_TIM"/>
</dbReference>
<dbReference type="Pfam" id="PF14508">
    <property type="entry name" value="GH97_N"/>
    <property type="match status" value="1"/>
</dbReference>
<comment type="cofactor">
    <cofactor evidence="1">
        <name>Ca(2+)</name>
        <dbReference type="ChEBI" id="CHEBI:29108"/>
    </cofactor>
</comment>
<dbReference type="PANTHER" id="PTHR35803">
    <property type="entry name" value="GLUCAN 1,4-ALPHA-GLUCOSIDASE SUSB-RELATED"/>
    <property type="match status" value="1"/>
</dbReference>
<dbReference type="EMBL" id="MORL01000001">
    <property type="protein sequence ID" value="OIN60570.1"/>
    <property type="molecule type" value="Genomic_DNA"/>
</dbReference>
<feature type="domain" description="Glycosyl-hydrolase 97 catalytic" evidence="5">
    <location>
        <begin position="289"/>
        <end position="432"/>
    </location>
</feature>
<evidence type="ECO:0000256" key="2">
    <source>
        <dbReference type="ARBA" id="ARBA00011245"/>
    </source>
</evidence>
<comment type="subunit">
    <text evidence="2">Monomer.</text>
</comment>
<keyword evidence="3" id="KW-0106">Calcium</keyword>
<comment type="caution">
    <text evidence="8">The sequence shown here is derived from an EMBL/GenBank/DDBJ whole genome shotgun (WGS) entry which is preliminary data.</text>
</comment>
<evidence type="ECO:0000256" key="3">
    <source>
        <dbReference type="ARBA" id="ARBA00022837"/>
    </source>
</evidence>
<evidence type="ECO:0000313" key="9">
    <source>
        <dbReference type="Proteomes" id="UP000181790"/>
    </source>
</evidence>
<evidence type="ECO:0000313" key="8">
    <source>
        <dbReference type="EMBL" id="OIN60570.1"/>
    </source>
</evidence>
<proteinExistence type="predicted"/>
<dbReference type="RefSeq" id="WP_071501072.1">
    <property type="nucleotide sequence ID" value="NZ_MORL01000001.1"/>
</dbReference>
<keyword evidence="4" id="KW-0732">Signal</keyword>
<evidence type="ECO:0000256" key="1">
    <source>
        <dbReference type="ARBA" id="ARBA00001913"/>
    </source>
</evidence>
<dbReference type="InterPro" id="IPR029486">
    <property type="entry name" value="GH97_N"/>
</dbReference>
<protein>
    <recommendedName>
        <fullName evidence="10">Alpha-glucosidase</fullName>
    </recommendedName>
</protein>